<evidence type="ECO:0000256" key="2">
    <source>
        <dbReference type="PIRNR" id="PIRNR001365"/>
    </source>
</evidence>
<proteinExistence type="inferred from homology"/>
<keyword evidence="6" id="KW-1185">Reference proteome</keyword>
<feature type="binding site" evidence="4">
    <location>
        <position position="205"/>
    </location>
    <ligand>
        <name>pyruvate</name>
        <dbReference type="ChEBI" id="CHEBI:15361"/>
    </ligand>
</feature>
<evidence type="ECO:0000256" key="1">
    <source>
        <dbReference type="ARBA" id="ARBA00023239"/>
    </source>
</evidence>
<evidence type="ECO:0000256" key="4">
    <source>
        <dbReference type="PIRSR" id="PIRSR001365-2"/>
    </source>
</evidence>
<feature type="active site" description="Schiff-base intermediate with substrate" evidence="3">
    <location>
        <position position="163"/>
    </location>
</feature>
<keyword evidence="1 2" id="KW-0456">Lyase</keyword>
<protein>
    <submittedName>
        <fullName evidence="5">Dihydrodipicolinate synthase family protein</fullName>
    </submittedName>
</protein>
<evidence type="ECO:0000313" key="5">
    <source>
        <dbReference type="EMBL" id="UWZ81703.1"/>
    </source>
</evidence>
<feature type="active site" description="Proton donor/acceptor" evidence="3">
    <location>
        <position position="134"/>
    </location>
</feature>
<organism evidence="5 6">
    <name type="scientific">Occallatibacter riparius</name>
    <dbReference type="NCBI Taxonomy" id="1002689"/>
    <lineage>
        <taxon>Bacteria</taxon>
        <taxon>Pseudomonadati</taxon>
        <taxon>Acidobacteriota</taxon>
        <taxon>Terriglobia</taxon>
        <taxon>Terriglobales</taxon>
        <taxon>Acidobacteriaceae</taxon>
        <taxon>Occallatibacter</taxon>
    </lineage>
</organism>
<dbReference type="AlphaFoldDB" id="A0A9J7BG23"/>
<evidence type="ECO:0000313" key="6">
    <source>
        <dbReference type="Proteomes" id="UP001059380"/>
    </source>
</evidence>
<dbReference type="GO" id="GO:0008840">
    <property type="term" value="F:4-hydroxy-tetrahydrodipicolinate synthase activity"/>
    <property type="evidence" value="ECO:0007669"/>
    <property type="project" value="TreeGrafter"/>
</dbReference>
<sequence length="306" mass="32955">MQWKGVMPAMTTAFDAELKVDHAFIGRHARWLRDNGCAGMVCLGSLGEAATLTFDEKISVIQTVAGAVSPQIPVVAAISALSTAEAVALAQSVSRAGAQGLMILPPYVYQGDWREMKAHVAAILAATELPAMLYNNPVAYGTDFTPEQIQELAREFPSLAAVKESSTDVRRVTAIRALTGDRLAIFVGVDDAIVEGIDAGAVGWIAGLVNAFPRESVDLFNFATEGRKQEAFELYRWFLPLLRMDTVPKFVQLIKQVQQEAGLGSARVRPPRLQLEGPELAAAKADYAQAAAHRPAVAKRSTALPR</sequence>
<dbReference type="InterPro" id="IPR013785">
    <property type="entry name" value="Aldolase_TIM"/>
</dbReference>
<evidence type="ECO:0000256" key="3">
    <source>
        <dbReference type="PIRSR" id="PIRSR001365-1"/>
    </source>
</evidence>
<dbReference type="EMBL" id="CP093313">
    <property type="protein sequence ID" value="UWZ81703.1"/>
    <property type="molecule type" value="Genomic_DNA"/>
</dbReference>
<dbReference type="SUPFAM" id="SSF51569">
    <property type="entry name" value="Aldolase"/>
    <property type="match status" value="1"/>
</dbReference>
<reference evidence="5" key="1">
    <citation type="submission" date="2021-04" db="EMBL/GenBank/DDBJ databases">
        <title>Phylogenetic analysis of Acidobacteriaceae.</title>
        <authorList>
            <person name="Qiu L."/>
            <person name="Zhang Q."/>
        </authorList>
    </citation>
    <scope>NUCLEOTIDE SEQUENCE</scope>
    <source>
        <strain evidence="5">DSM 25168</strain>
    </source>
</reference>
<comment type="similarity">
    <text evidence="2">Belongs to the DapA family.</text>
</comment>
<dbReference type="Gene3D" id="3.20.20.70">
    <property type="entry name" value="Aldolase class I"/>
    <property type="match status" value="1"/>
</dbReference>
<dbReference type="PIRSF" id="PIRSF001365">
    <property type="entry name" value="DHDPS"/>
    <property type="match status" value="1"/>
</dbReference>
<name>A0A9J7BG23_9BACT</name>
<gene>
    <name evidence="5" type="ORF">MOP44_14030</name>
</gene>
<dbReference type="PANTHER" id="PTHR12128">
    <property type="entry name" value="DIHYDRODIPICOLINATE SYNTHASE"/>
    <property type="match status" value="1"/>
</dbReference>
<dbReference type="SMART" id="SM01130">
    <property type="entry name" value="DHDPS"/>
    <property type="match status" value="1"/>
</dbReference>
<dbReference type="CDD" id="cd00408">
    <property type="entry name" value="DHDPS-like"/>
    <property type="match status" value="1"/>
</dbReference>
<dbReference type="PANTHER" id="PTHR12128:SF72">
    <property type="entry name" value="DIHYDRODIPICOLINATE SYNTHASE"/>
    <property type="match status" value="1"/>
</dbReference>
<dbReference type="InterPro" id="IPR002220">
    <property type="entry name" value="DapA-like"/>
</dbReference>
<dbReference type="Proteomes" id="UP001059380">
    <property type="component" value="Chromosome"/>
</dbReference>
<accession>A0A9J7BG23</accession>
<dbReference type="PRINTS" id="PR00146">
    <property type="entry name" value="DHPICSNTHASE"/>
</dbReference>
<dbReference type="KEGG" id="orp:MOP44_14030"/>
<dbReference type="RefSeq" id="WP_260790557.1">
    <property type="nucleotide sequence ID" value="NZ_CP093313.1"/>
</dbReference>
<dbReference type="Pfam" id="PF00701">
    <property type="entry name" value="DHDPS"/>
    <property type="match status" value="1"/>
</dbReference>